<reference evidence="1" key="1">
    <citation type="submission" date="2014-11" db="EMBL/GenBank/DDBJ databases">
        <authorList>
            <person name="Amaro Gonzalez C."/>
        </authorList>
    </citation>
    <scope>NUCLEOTIDE SEQUENCE</scope>
</reference>
<dbReference type="AlphaFoldDB" id="A0A0E9R057"/>
<reference evidence="1" key="2">
    <citation type="journal article" date="2015" name="Fish Shellfish Immunol.">
        <title>Early steps in the European eel (Anguilla anguilla)-Vibrio vulnificus interaction in the gills: Role of the RtxA13 toxin.</title>
        <authorList>
            <person name="Callol A."/>
            <person name="Pajuelo D."/>
            <person name="Ebbesson L."/>
            <person name="Teles M."/>
            <person name="MacKenzie S."/>
            <person name="Amaro C."/>
        </authorList>
    </citation>
    <scope>NUCLEOTIDE SEQUENCE</scope>
</reference>
<sequence length="17" mass="2014">MFGLYWVNLVLEQMASL</sequence>
<proteinExistence type="predicted"/>
<name>A0A0E9R057_ANGAN</name>
<organism evidence="1">
    <name type="scientific">Anguilla anguilla</name>
    <name type="common">European freshwater eel</name>
    <name type="synonym">Muraena anguilla</name>
    <dbReference type="NCBI Taxonomy" id="7936"/>
    <lineage>
        <taxon>Eukaryota</taxon>
        <taxon>Metazoa</taxon>
        <taxon>Chordata</taxon>
        <taxon>Craniata</taxon>
        <taxon>Vertebrata</taxon>
        <taxon>Euteleostomi</taxon>
        <taxon>Actinopterygii</taxon>
        <taxon>Neopterygii</taxon>
        <taxon>Teleostei</taxon>
        <taxon>Anguilliformes</taxon>
        <taxon>Anguillidae</taxon>
        <taxon>Anguilla</taxon>
    </lineage>
</organism>
<protein>
    <submittedName>
        <fullName evidence="1">Uncharacterized protein</fullName>
    </submittedName>
</protein>
<evidence type="ECO:0000313" key="1">
    <source>
        <dbReference type="EMBL" id="JAH21850.1"/>
    </source>
</evidence>
<accession>A0A0E9R057</accession>
<dbReference type="EMBL" id="GBXM01086727">
    <property type="protein sequence ID" value="JAH21850.1"/>
    <property type="molecule type" value="Transcribed_RNA"/>
</dbReference>